<protein>
    <recommendedName>
        <fullName evidence="2">DUF2293 domain-containing protein</fullName>
    </recommendedName>
</protein>
<feature type="compositionally biased region" description="Polar residues" evidence="1">
    <location>
        <begin position="291"/>
        <end position="307"/>
    </location>
</feature>
<dbReference type="Pfam" id="PF10056">
    <property type="entry name" value="DUF2293"/>
    <property type="match status" value="1"/>
</dbReference>
<dbReference type="OrthoDB" id="5288828at2759"/>
<evidence type="ECO:0000313" key="3">
    <source>
        <dbReference type="EMBL" id="CAF9910974.1"/>
    </source>
</evidence>
<feature type="region of interest" description="Disordered" evidence="1">
    <location>
        <begin position="1"/>
        <end position="28"/>
    </location>
</feature>
<reference evidence="3" key="1">
    <citation type="submission" date="2021-03" db="EMBL/GenBank/DDBJ databases">
        <authorList>
            <person name="Tagirdzhanova G."/>
        </authorList>
    </citation>
    <scope>NUCLEOTIDE SEQUENCE</scope>
</reference>
<feature type="compositionally biased region" description="Polar residues" evidence="1">
    <location>
        <begin position="429"/>
        <end position="462"/>
    </location>
</feature>
<accession>A0A8H3IER2</accession>
<evidence type="ECO:0000259" key="2">
    <source>
        <dbReference type="Pfam" id="PF10056"/>
    </source>
</evidence>
<proteinExistence type="predicted"/>
<feature type="domain" description="DUF2293" evidence="2">
    <location>
        <begin position="177"/>
        <end position="261"/>
    </location>
</feature>
<keyword evidence="4" id="KW-1185">Reference proteome</keyword>
<feature type="region of interest" description="Disordered" evidence="1">
    <location>
        <begin position="285"/>
        <end position="307"/>
    </location>
</feature>
<feature type="compositionally biased region" description="Polar residues" evidence="1">
    <location>
        <begin position="411"/>
        <end position="421"/>
    </location>
</feature>
<feature type="region of interest" description="Disordered" evidence="1">
    <location>
        <begin position="351"/>
        <end position="474"/>
    </location>
</feature>
<dbReference type="AlphaFoldDB" id="A0A8H3IER2"/>
<evidence type="ECO:0000313" key="4">
    <source>
        <dbReference type="Proteomes" id="UP000664169"/>
    </source>
</evidence>
<evidence type="ECO:0000256" key="1">
    <source>
        <dbReference type="SAM" id="MobiDB-lite"/>
    </source>
</evidence>
<gene>
    <name evidence="3" type="ORF">GOMPHAMPRED_007254</name>
</gene>
<name>A0A8H3IER2_9LECA</name>
<dbReference type="EMBL" id="CAJPDQ010000006">
    <property type="protein sequence ID" value="CAF9910974.1"/>
    <property type="molecule type" value="Genomic_DNA"/>
</dbReference>
<dbReference type="PANTHER" id="PTHR38113:SF1">
    <property type="entry name" value="DUF2293 DOMAIN-CONTAINING PROTEIN"/>
    <property type="match status" value="1"/>
</dbReference>
<dbReference type="Proteomes" id="UP000664169">
    <property type="component" value="Unassembled WGS sequence"/>
</dbReference>
<feature type="compositionally biased region" description="Basic and acidic residues" evidence="1">
    <location>
        <begin position="367"/>
        <end position="396"/>
    </location>
</feature>
<comment type="caution">
    <text evidence="3">The sequence shown here is derived from an EMBL/GenBank/DDBJ whole genome shotgun (WGS) entry which is preliminary data.</text>
</comment>
<dbReference type="InterPro" id="IPR018744">
    <property type="entry name" value="DUF2293"/>
</dbReference>
<dbReference type="PANTHER" id="PTHR38113">
    <property type="match status" value="1"/>
</dbReference>
<organism evidence="3 4">
    <name type="scientific">Gomphillus americanus</name>
    <dbReference type="NCBI Taxonomy" id="1940652"/>
    <lineage>
        <taxon>Eukaryota</taxon>
        <taxon>Fungi</taxon>
        <taxon>Dikarya</taxon>
        <taxon>Ascomycota</taxon>
        <taxon>Pezizomycotina</taxon>
        <taxon>Lecanoromycetes</taxon>
        <taxon>OSLEUM clade</taxon>
        <taxon>Ostropomycetidae</taxon>
        <taxon>Ostropales</taxon>
        <taxon>Graphidaceae</taxon>
        <taxon>Gomphilloideae</taxon>
        <taxon>Gomphillus</taxon>
    </lineage>
</organism>
<sequence length="775" mass="89297">MGRVEQGNARPQSTGPGMQRHHKQLTNNVKPGYRVILEEVTQARKVLKLEDYHNVNPPIGYKFVPAGDPTLTTKCKEFARLDGKTVYKVITTDESRTELSKQVHRVGFHFPSEIVQRAMTSLGINLDQEDDVLRKHEIWPKEEQKRKGRHPKRNKVLGGLNLHNMSQTEVDVQAKAAILDMFPAIPMDNLYQIILHAFELGTDRVGVQLNDLSLPRRVQLAVVAHIRHVYTDYDNLLHSHSWSEARARVGEKTLEILAKWRGDKDDNIEDVEDILREVLVISDDEDGPQDVESNNTSTLQTRSHVDQTSRLPAAISSTYHRSLLAERGRSDRAGARKQIWLNARERRKEPVPLLQPHTSHVYYMPRSGREPPRGVDSDQYEKRLKGLETYSRHVVDDQQIPTPSQDRRTASYLQPDSQQVSLREHQDSRQYQVPKLTTSNQFIQPLPQRNSGITSRSGNIMNTPPRARLTSQQSKLVIPSNEDILPSIETPKTDRVPVSLFGHGAIHIDSPPLEKRPDFRFLAQESIDSSPVRRKRERSPFEYSSNNLKDLTYRPVREPQQYHAMDRERHDYDRNQNGRLLYIPLNPNKTVQSSSKEDQDYDRYSVQRPGGQIYPDLHNRFTDVRTASDQGVRYQYLPLGSVQQSRDIGGFSGFPSNNRTALIPLDDYRNTEFGEHVFVENQPSAQRMIPLDNFRSQSERRINEEADIHRRNMEAYSYNDAWVQNDCFAGCANMFTRSSRRPQHEINPPSPSYHQAGLFQHCASPRATYEHRRHD</sequence>